<proteinExistence type="predicted"/>
<keyword evidence="1" id="KW-0812">Transmembrane</keyword>
<protein>
    <submittedName>
        <fullName evidence="2">Uncharacterized protein</fullName>
    </submittedName>
</protein>
<reference evidence="2" key="1">
    <citation type="journal article" date="2014" name="Front. Microbiol.">
        <title>High frequency of phylogenetically diverse reductive dehalogenase-homologous genes in deep subseafloor sedimentary metagenomes.</title>
        <authorList>
            <person name="Kawai M."/>
            <person name="Futagami T."/>
            <person name="Toyoda A."/>
            <person name="Takaki Y."/>
            <person name="Nishi S."/>
            <person name="Hori S."/>
            <person name="Arai W."/>
            <person name="Tsubouchi T."/>
            <person name="Morono Y."/>
            <person name="Uchiyama I."/>
            <person name="Ito T."/>
            <person name="Fujiyama A."/>
            <person name="Inagaki F."/>
            <person name="Takami H."/>
        </authorList>
    </citation>
    <scope>NUCLEOTIDE SEQUENCE</scope>
    <source>
        <strain evidence="2">Expedition CK06-06</strain>
    </source>
</reference>
<keyword evidence="1" id="KW-1133">Transmembrane helix</keyword>
<accession>X1CI85</accession>
<name>X1CI85_9ZZZZ</name>
<feature type="non-terminal residue" evidence="2">
    <location>
        <position position="1"/>
    </location>
</feature>
<dbReference type="AlphaFoldDB" id="X1CI85"/>
<evidence type="ECO:0000256" key="1">
    <source>
        <dbReference type="SAM" id="Phobius"/>
    </source>
</evidence>
<evidence type="ECO:0000313" key="2">
    <source>
        <dbReference type="EMBL" id="GAH08021.1"/>
    </source>
</evidence>
<dbReference type="EMBL" id="BART01038831">
    <property type="protein sequence ID" value="GAH08021.1"/>
    <property type="molecule type" value="Genomic_DNA"/>
</dbReference>
<feature type="non-terminal residue" evidence="2">
    <location>
        <position position="128"/>
    </location>
</feature>
<sequence>GFFLLLIVFLPLDNFIEKICPNALYRLFGYLPVFIGWFLFWFYKKNILPKNSKSKIGLVICINAENDKQKIRIKNDFAGRLNKLILGNNLGKIVNIILLNSYQAERVSKVLDQYVKNKHGKEELKNWN</sequence>
<comment type="caution">
    <text evidence="2">The sequence shown here is derived from an EMBL/GenBank/DDBJ whole genome shotgun (WGS) entry which is preliminary data.</text>
</comment>
<keyword evidence="1" id="KW-0472">Membrane</keyword>
<organism evidence="2">
    <name type="scientific">marine sediment metagenome</name>
    <dbReference type="NCBI Taxonomy" id="412755"/>
    <lineage>
        <taxon>unclassified sequences</taxon>
        <taxon>metagenomes</taxon>
        <taxon>ecological metagenomes</taxon>
    </lineage>
</organism>
<feature type="transmembrane region" description="Helical" evidence="1">
    <location>
        <begin position="24"/>
        <end position="43"/>
    </location>
</feature>
<gene>
    <name evidence="2" type="ORF">S01H4_64168</name>
</gene>